<keyword evidence="1" id="KW-0732">Signal</keyword>
<feature type="chain" id="PRO_5003979134" evidence="1">
    <location>
        <begin position="22"/>
        <end position="389"/>
    </location>
</feature>
<gene>
    <name evidence="2" type="ORF">THOM_0944</name>
</gene>
<feature type="signal peptide" evidence="1">
    <location>
        <begin position="1"/>
        <end position="21"/>
    </location>
</feature>
<dbReference type="EMBL" id="JH993877">
    <property type="protein sequence ID" value="ELQ76081.1"/>
    <property type="molecule type" value="Genomic_DNA"/>
</dbReference>
<protein>
    <submittedName>
        <fullName evidence="2">Uncharacterized protein</fullName>
    </submittedName>
</protein>
<dbReference type="HOGENOM" id="CLU_710155_0_0_1"/>
<organism evidence="2 3">
    <name type="scientific">Trachipleistophora hominis</name>
    <name type="common">Microsporidian parasite</name>
    <dbReference type="NCBI Taxonomy" id="72359"/>
    <lineage>
        <taxon>Eukaryota</taxon>
        <taxon>Fungi</taxon>
        <taxon>Fungi incertae sedis</taxon>
        <taxon>Microsporidia</taxon>
        <taxon>Pleistophoridae</taxon>
        <taxon>Trachipleistophora</taxon>
    </lineage>
</organism>
<dbReference type="VEuPathDB" id="MicrosporidiaDB:THOM_0944"/>
<dbReference type="Proteomes" id="UP000011185">
    <property type="component" value="Unassembled WGS sequence"/>
</dbReference>
<keyword evidence="3" id="KW-1185">Reference proteome</keyword>
<dbReference type="InParanoid" id="L7JYF3"/>
<sequence length="389" mass="45394">MRDLMLLIIIFLNTCMSTGRTDELNRVFLTHGDVINQFVEDLSFFTHLLNEKSEIFSAIELYNSQRLRRDDYTNLQNLLYIIGRKQCKLTSLDTRPSNECYTNLNSIFIKILMKINGNAVFRQIFHVDATTIRYVMNCITEKYMKCAVLYYDNVALTRHKTSLIDFLNVLSGKLISTLTQCDGFQCLRNVSPKAFQTRVENFSTISFINAYSCITKALVICYNLESEMENTVMASTIDDTDQSENMAFISTELRNLADFIQHLESSQTKHDGYHNYATIFLQLGTHLRPCSKIICSFFSLGTSMLLTFQPTIPHFTSICRSLSNYFYQLHQMKMHQELYMDDEIMRVIIEKFLKEGIATVDVMLKFFNSFYTTMEKLRLYRIHYNRSLS</sequence>
<proteinExistence type="predicted"/>
<name>L7JYF3_TRAHO</name>
<accession>L7JYF3</accession>
<evidence type="ECO:0000313" key="3">
    <source>
        <dbReference type="Proteomes" id="UP000011185"/>
    </source>
</evidence>
<dbReference type="AlphaFoldDB" id="L7JYF3"/>
<reference evidence="2 3" key="1">
    <citation type="journal article" date="2012" name="PLoS Pathog.">
        <title>The genome of the obligate intracellular parasite Trachipleistophora hominis: new insights into microsporidian genome dynamics and reductive evolution.</title>
        <authorList>
            <person name="Heinz E."/>
            <person name="Williams T.A."/>
            <person name="Nakjang S."/>
            <person name="Noel C.J."/>
            <person name="Swan D.C."/>
            <person name="Goldberg A.V."/>
            <person name="Harris S.R."/>
            <person name="Weinmaier T."/>
            <person name="Markert S."/>
            <person name="Becher D."/>
            <person name="Bernhardt J."/>
            <person name="Dagan T."/>
            <person name="Hacker C."/>
            <person name="Lucocq J.M."/>
            <person name="Schweder T."/>
            <person name="Rattei T."/>
            <person name="Hall N."/>
            <person name="Hirt R.P."/>
            <person name="Embley T.M."/>
        </authorList>
    </citation>
    <scope>NUCLEOTIDE SEQUENCE [LARGE SCALE GENOMIC DNA]</scope>
</reference>
<evidence type="ECO:0000313" key="2">
    <source>
        <dbReference type="EMBL" id="ELQ76081.1"/>
    </source>
</evidence>
<evidence type="ECO:0000256" key="1">
    <source>
        <dbReference type="SAM" id="SignalP"/>
    </source>
</evidence>